<protein>
    <submittedName>
        <fullName evidence="1">RNF14 protein</fullName>
    </submittedName>
</protein>
<evidence type="ECO:0000313" key="1">
    <source>
        <dbReference type="EMBL" id="CAE7281414.1"/>
    </source>
</evidence>
<dbReference type="OrthoDB" id="440773at2759"/>
<name>A0A812N6C5_9DINO</name>
<gene>
    <name evidence="1" type="primary">RNF14</name>
    <name evidence="1" type="ORF">SNAT2548_LOCUS14923</name>
</gene>
<dbReference type="Proteomes" id="UP000604046">
    <property type="component" value="Unassembled WGS sequence"/>
</dbReference>
<evidence type="ECO:0000313" key="2">
    <source>
        <dbReference type="Proteomes" id="UP000604046"/>
    </source>
</evidence>
<reference evidence="1" key="1">
    <citation type="submission" date="2021-02" db="EMBL/GenBank/DDBJ databases">
        <authorList>
            <person name="Dougan E. K."/>
            <person name="Rhodes N."/>
            <person name="Thang M."/>
            <person name="Chan C."/>
        </authorList>
    </citation>
    <scope>NUCLEOTIDE SEQUENCE</scope>
</reference>
<dbReference type="EMBL" id="CAJNDS010001802">
    <property type="protein sequence ID" value="CAE7281414.1"/>
    <property type="molecule type" value="Genomic_DNA"/>
</dbReference>
<sequence length="184" mass="19710">MPAQAIAALEVPEDGEAEELKEATPASEEQVDVVFLIEAPADAEELQAMSDAGLYEVVDLWANIYFAGKSVDEADPSAEVDCEVPSGLQLFYEAIHTASPSADVANSTVCTIHDSHSLAFASETKEGEEAEAPPADTTPSDRVLAAMFDVVGAEAKSRMRYKAGEDRTCRLSISAMVEYHHCAR</sequence>
<comment type="caution">
    <text evidence="1">The sequence shown here is derived from an EMBL/GenBank/DDBJ whole genome shotgun (WGS) entry which is preliminary data.</text>
</comment>
<accession>A0A812N6C5</accession>
<keyword evidence="2" id="KW-1185">Reference proteome</keyword>
<proteinExistence type="predicted"/>
<dbReference type="AlphaFoldDB" id="A0A812N6C5"/>
<organism evidence="1 2">
    <name type="scientific">Symbiodinium natans</name>
    <dbReference type="NCBI Taxonomy" id="878477"/>
    <lineage>
        <taxon>Eukaryota</taxon>
        <taxon>Sar</taxon>
        <taxon>Alveolata</taxon>
        <taxon>Dinophyceae</taxon>
        <taxon>Suessiales</taxon>
        <taxon>Symbiodiniaceae</taxon>
        <taxon>Symbiodinium</taxon>
    </lineage>
</organism>